<dbReference type="Pfam" id="PF01476">
    <property type="entry name" value="LysM"/>
    <property type="match status" value="1"/>
</dbReference>
<dbReference type="InterPro" id="IPR018392">
    <property type="entry name" value="LysM"/>
</dbReference>
<dbReference type="InterPro" id="IPR036779">
    <property type="entry name" value="LysM_dom_sf"/>
</dbReference>
<accession>A0A6J6EE82</accession>
<feature type="transmembrane region" description="Helical" evidence="1">
    <location>
        <begin position="85"/>
        <end position="104"/>
    </location>
</feature>
<dbReference type="EMBL" id="CAEZTN010000018">
    <property type="protein sequence ID" value="CAB4571428.1"/>
    <property type="molecule type" value="Genomic_DNA"/>
</dbReference>
<name>A0A6J6EE82_9ZZZZ</name>
<evidence type="ECO:0000259" key="2">
    <source>
        <dbReference type="PROSITE" id="PS51782"/>
    </source>
</evidence>
<sequence>MEKIQTPVRILLAFVSGGVFNCLIRTVVRILPQGVTAGENMSTVVFNTGFAGSKSIVNQGFPRVLANPSDQQSMPVIRLSRRGRLARAVVLLSLTVVMVAGFAAQSGANQKAASTAPSFSTIVVAPGETLWSVAAAYSQGDVQQMLALIREANNLKGFDLQSGQKLRVPVQSR</sequence>
<reference evidence="3" key="1">
    <citation type="submission" date="2020-05" db="EMBL/GenBank/DDBJ databases">
        <authorList>
            <person name="Chiriac C."/>
            <person name="Salcher M."/>
            <person name="Ghai R."/>
            <person name="Kavagutti S V."/>
        </authorList>
    </citation>
    <scope>NUCLEOTIDE SEQUENCE</scope>
</reference>
<organism evidence="3">
    <name type="scientific">freshwater metagenome</name>
    <dbReference type="NCBI Taxonomy" id="449393"/>
    <lineage>
        <taxon>unclassified sequences</taxon>
        <taxon>metagenomes</taxon>
        <taxon>ecological metagenomes</taxon>
    </lineage>
</organism>
<gene>
    <name evidence="3" type="ORF">UFOPK1689_00694</name>
</gene>
<protein>
    <submittedName>
        <fullName evidence="3">Unannotated protein</fullName>
    </submittedName>
</protein>
<proteinExistence type="predicted"/>
<keyword evidence="1" id="KW-1133">Transmembrane helix</keyword>
<dbReference type="AlphaFoldDB" id="A0A6J6EE82"/>
<dbReference type="SUPFAM" id="SSF54106">
    <property type="entry name" value="LysM domain"/>
    <property type="match status" value="1"/>
</dbReference>
<keyword evidence="1" id="KW-0812">Transmembrane</keyword>
<dbReference type="SMART" id="SM00257">
    <property type="entry name" value="LysM"/>
    <property type="match status" value="1"/>
</dbReference>
<dbReference type="CDD" id="cd00118">
    <property type="entry name" value="LysM"/>
    <property type="match status" value="1"/>
</dbReference>
<evidence type="ECO:0000256" key="1">
    <source>
        <dbReference type="SAM" id="Phobius"/>
    </source>
</evidence>
<keyword evidence="1" id="KW-0472">Membrane</keyword>
<dbReference type="Gene3D" id="3.10.350.10">
    <property type="entry name" value="LysM domain"/>
    <property type="match status" value="1"/>
</dbReference>
<dbReference type="PROSITE" id="PS51782">
    <property type="entry name" value="LYSM"/>
    <property type="match status" value="1"/>
</dbReference>
<evidence type="ECO:0000313" key="3">
    <source>
        <dbReference type="EMBL" id="CAB4571428.1"/>
    </source>
</evidence>
<feature type="domain" description="LysM" evidence="2">
    <location>
        <begin position="120"/>
        <end position="168"/>
    </location>
</feature>